<dbReference type="AlphaFoldDB" id="A0A9P5JZ65"/>
<evidence type="ECO:0000256" key="1">
    <source>
        <dbReference type="RuleBase" id="RU363098"/>
    </source>
</evidence>
<dbReference type="GO" id="GO:0030422">
    <property type="term" value="P:siRNA processing"/>
    <property type="evidence" value="ECO:0007669"/>
    <property type="project" value="TreeGrafter"/>
</dbReference>
<dbReference type="InterPro" id="IPR007855">
    <property type="entry name" value="RDRP"/>
</dbReference>
<keyword evidence="1" id="KW-0696">RNA-directed RNA polymerase</keyword>
<dbReference type="PANTHER" id="PTHR23079">
    <property type="entry name" value="RNA-DEPENDENT RNA POLYMERASE"/>
    <property type="match status" value="1"/>
</dbReference>
<dbReference type="GO" id="GO:0031380">
    <property type="term" value="C:nuclear RNA-directed RNA polymerase complex"/>
    <property type="evidence" value="ECO:0007669"/>
    <property type="project" value="TreeGrafter"/>
</dbReference>
<feature type="domain" description="RDRP core" evidence="3">
    <location>
        <begin position="422"/>
        <end position="1032"/>
    </location>
</feature>
<dbReference type="Proteomes" id="UP000759537">
    <property type="component" value="Unassembled WGS sequence"/>
</dbReference>
<keyword evidence="1" id="KW-0808">Transferase</keyword>
<proteinExistence type="inferred from homology"/>
<dbReference type="PANTHER" id="PTHR23079:SF55">
    <property type="entry name" value="RNA-DIRECTED RNA POLYMERASE"/>
    <property type="match status" value="1"/>
</dbReference>
<dbReference type="InterPro" id="IPR057596">
    <property type="entry name" value="RDRP_core"/>
</dbReference>
<reference evidence="4" key="2">
    <citation type="journal article" date="2020" name="Nat. Commun.">
        <title>Large-scale genome sequencing of mycorrhizal fungi provides insights into the early evolution of symbiotic traits.</title>
        <authorList>
            <person name="Miyauchi S."/>
            <person name="Kiss E."/>
            <person name="Kuo A."/>
            <person name="Drula E."/>
            <person name="Kohler A."/>
            <person name="Sanchez-Garcia M."/>
            <person name="Morin E."/>
            <person name="Andreopoulos B."/>
            <person name="Barry K.W."/>
            <person name="Bonito G."/>
            <person name="Buee M."/>
            <person name="Carver A."/>
            <person name="Chen C."/>
            <person name="Cichocki N."/>
            <person name="Clum A."/>
            <person name="Culley D."/>
            <person name="Crous P.W."/>
            <person name="Fauchery L."/>
            <person name="Girlanda M."/>
            <person name="Hayes R.D."/>
            <person name="Keri Z."/>
            <person name="LaButti K."/>
            <person name="Lipzen A."/>
            <person name="Lombard V."/>
            <person name="Magnuson J."/>
            <person name="Maillard F."/>
            <person name="Murat C."/>
            <person name="Nolan M."/>
            <person name="Ohm R.A."/>
            <person name="Pangilinan J."/>
            <person name="Pereira M.F."/>
            <person name="Perotto S."/>
            <person name="Peter M."/>
            <person name="Pfister S."/>
            <person name="Riley R."/>
            <person name="Sitrit Y."/>
            <person name="Stielow J.B."/>
            <person name="Szollosi G."/>
            <person name="Zifcakova L."/>
            <person name="Stursova M."/>
            <person name="Spatafora J.W."/>
            <person name="Tedersoo L."/>
            <person name="Vaario L.M."/>
            <person name="Yamada A."/>
            <person name="Yan M."/>
            <person name="Wang P."/>
            <person name="Xu J."/>
            <person name="Bruns T."/>
            <person name="Baldrian P."/>
            <person name="Vilgalys R."/>
            <person name="Dunand C."/>
            <person name="Henrissat B."/>
            <person name="Grigoriev I.V."/>
            <person name="Hibbett D."/>
            <person name="Nagy L.G."/>
            <person name="Martin F.M."/>
        </authorList>
    </citation>
    <scope>NUCLEOTIDE SEQUENCE</scope>
    <source>
        <strain evidence="4">Prilba</strain>
    </source>
</reference>
<evidence type="ECO:0000256" key="2">
    <source>
        <dbReference type="SAM" id="MobiDB-lite"/>
    </source>
</evidence>
<sequence length="1215" mass="138843">MEFDIKAIDFDADVYDVRKAVELVLHGPDLYDPNDPKNKGRKPNFEVILGESPAGRIHDGTGILRVTNIVGNRLHQWIRDSDNKNKIVVKGRTLRLFRASRKVSPLVKQQLEKALYVGPEKEKQRKDIESQARGVRPRIAKVQFGVWHRQPNSPPNHGRDFSIEYERDFLSRSEAYVSVVYEHKLICVEIGQRETEENNYMILVKFSSIRKLGIGNDDFGQPFIVFDLHVPPVFEGKGFNAQESGNRQRKHNKTRDRLVALDDAHARIAPYAHHLRVVLFEQGGLDEFREICHLVECQPRPIRVTRVSADKVEFFQRDKLNKLERWMKKIDWKSKFQIESCLRGDLLTPHDLLITLRNTIERVIRDYGSSASELLHKYSLELQKRSGNETPSACLARICAENPNTNPLQLSPGHILCHHVVITPSRMLLEGPYPTQSNRVIRHYQDHNPAFVERFLRVDFCDEDHLAYRWDREVDGSWFVHRRVGGVLRNGFELAGRSFEFLAYSQSSLREHAVWFVSPFEDPVEGHVNAERIRAGLGDFSDLLRTPSKYAARIAQAFTSTDPSVKIRRDQWDEQAELGVHTDGVGTISQELADKIWEEKCRATDNLRENRVKPSAYQFRFLGYKGVVVVDSRLDGIKMRLRGSQCKFPVHNEKDAEFEIAGSFESPILVHLNRPIIMLLEDRGVRKESFIDLQEDAKAKIFLAEDSLTTFRELLKSHSLGNMFRVTFILEQLYLLGLDFKNNVNQRKRAIESDFLGRLLRCSMGHALREVKFRARIPVPNSYQLVGVADEGQAYIREGADPGDVFTLPEGHIYACVQESADKDPKYLKGTCVISRSPVIHPGDVQRVNAVGEPPDDKICFFRGLKNVVVLPAIGTRSLASCLAGGDLDGDTYDIYYRNPALLPSIQTEPADYPPGEVWTLEDGRTATIEDVCQFIVEYINSDVMGLLADRHMVIADQSKDGVFDNSCMKLARLYNQAVDYPKKGVPVDISNDFPRPLIKFKPDWGKAEVTGARELDYYESDRALGYLYRNIRLNDTNEPSKDPPDSTPIPTPPLEDMISQAIAPHIQRTLDIAETPEAESVETEGLYGRFEREMRYICMTHTLLDSPDVQLTEEEVVLGVILAKSTQPRLRKDRMYRMRLHVETLVRNIRARIIPPAEDGQRTFEDFRDGLQKAWATWGWAQHHRDKEYIESFSLIALGVALDCLKQLSALPDS</sequence>
<keyword evidence="5" id="KW-1185">Reference proteome</keyword>
<comment type="caution">
    <text evidence="4">The sequence shown here is derived from an EMBL/GenBank/DDBJ whole genome shotgun (WGS) entry which is preliminary data.</text>
</comment>
<protein>
    <recommendedName>
        <fullName evidence="1">RNA-dependent RNA polymerase</fullName>
        <ecNumber evidence="1">2.7.7.48</ecNumber>
    </recommendedName>
</protein>
<evidence type="ECO:0000259" key="3">
    <source>
        <dbReference type="Pfam" id="PF05183"/>
    </source>
</evidence>
<dbReference type="GO" id="GO:0003723">
    <property type="term" value="F:RNA binding"/>
    <property type="evidence" value="ECO:0007669"/>
    <property type="project" value="UniProtKB-KW"/>
</dbReference>
<gene>
    <name evidence="4" type="ORF">DFH94DRAFT_771308</name>
</gene>
<dbReference type="Pfam" id="PF05183">
    <property type="entry name" value="RdRP"/>
    <property type="match status" value="1"/>
</dbReference>
<organism evidence="4 5">
    <name type="scientific">Russula ochroleuca</name>
    <dbReference type="NCBI Taxonomy" id="152965"/>
    <lineage>
        <taxon>Eukaryota</taxon>
        <taxon>Fungi</taxon>
        <taxon>Dikarya</taxon>
        <taxon>Basidiomycota</taxon>
        <taxon>Agaricomycotina</taxon>
        <taxon>Agaricomycetes</taxon>
        <taxon>Russulales</taxon>
        <taxon>Russulaceae</taxon>
        <taxon>Russula</taxon>
    </lineage>
</organism>
<evidence type="ECO:0000313" key="4">
    <source>
        <dbReference type="EMBL" id="KAF8470450.1"/>
    </source>
</evidence>
<evidence type="ECO:0000313" key="5">
    <source>
        <dbReference type="Proteomes" id="UP000759537"/>
    </source>
</evidence>
<accession>A0A9P5JZ65</accession>
<dbReference type="GO" id="GO:0003968">
    <property type="term" value="F:RNA-directed RNA polymerase activity"/>
    <property type="evidence" value="ECO:0007669"/>
    <property type="project" value="UniProtKB-KW"/>
</dbReference>
<name>A0A9P5JZ65_9AGAM</name>
<dbReference type="OrthoDB" id="6513042at2759"/>
<keyword evidence="1" id="KW-0694">RNA-binding</keyword>
<dbReference type="EMBL" id="WHVB01000025">
    <property type="protein sequence ID" value="KAF8470450.1"/>
    <property type="molecule type" value="Genomic_DNA"/>
</dbReference>
<reference evidence="4" key="1">
    <citation type="submission" date="2019-10" db="EMBL/GenBank/DDBJ databases">
        <authorList>
            <consortium name="DOE Joint Genome Institute"/>
            <person name="Kuo A."/>
            <person name="Miyauchi S."/>
            <person name="Kiss E."/>
            <person name="Drula E."/>
            <person name="Kohler A."/>
            <person name="Sanchez-Garcia M."/>
            <person name="Andreopoulos B."/>
            <person name="Barry K.W."/>
            <person name="Bonito G."/>
            <person name="Buee M."/>
            <person name="Carver A."/>
            <person name="Chen C."/>
            <person name="Cichocki N."/>
            <person name="Clum A."/>
            <person name="Culley D."/>
            <person name="Crous P.W."/>
            <person name="Fauchery L."/>
            <person name="Girlanda M."/>
            <person name="Hayes R."/>
            <person name="Keri Z."/>
            <person name="LaButti K."/>
            <person name="Lipzen A."/>
            <person name="Lombard V."/>
            <person name="Magnuson J."/>
            <person name="Maillard F."/>
            <person name="Morin E."/>
            <person name="Murat C."/>
            <person name="Nolan M."/>
            <person name="Ohm R."/>
            <person name="Pangilinan J."/>
            <person name="Pereira M."/>
            <person name="Perotto S."/>
            <person name="Peter M."/>
            <person name="Riley R."/>
            <person name="Sitrit Y."/>
            <person name="Stielow B."/>
            <person name="Szollosi G."/>
            <person name="Zifcakova L."/>
            <person name="Stursova M."/>
            <person name="Spatafora J.W."/>
            <person name="Tedersoo L."/>
            <person name="Vaario L.-M."/>
            <person name="Yamada A."/>
            <person name="Yan M."/>
            <person name="Wang P."/>
            <person name="Xu J."/>
            <person name="Bruns T."/>
            <person name="Baldrian P."/>
            <person name="Vilgalys R."/>
            <person name="Henrissat B."/>
            <person name="Grigoriev I.V."/>
            <person name="Hibbett D."/>
            <person name="Nagy L.G."/>
            <person name="Martin F.M."/>
        </authorList>
    </citation>
    <scope>NUCLEOTIDE SEQUENCE</scope>
    <source>
        <strain evidence="4">Prilba</strain>
    </source>
</reference>
<feature type="region of interest" description="Disordered" evidence="2">
    <location>
        <begin position="1035"/>
        <end position="1056"/>
    </location>
</feature>
<dbReference type="EC" id="2.7.7.48" evidence="1"/>
<comment type="catalytic activity">
    <reaction evidence="1">
        <text>RNA(n) + a ribonucleoside 5'-triphosphate = RNA(n+1) + diphosphate</text>
        <dbReference type="Rhea" id="RHEA:21248"/>
        <dbReference type="Rhea" id="RHEA-COMP:14527"/>
        <dbReference type="Rhea" id="RHEA-COMP:17342"/>
        <dbReference type="ChEBI" id="CHEBI:33019"/>
        <dbReference type="ChEBI" id="CHEBI:61557"/>
        <dbReference type="ChEBI" id="CHEBI:140395"/>
        <dbReference type="EC" id="2.7.7.48"/>
    </reaction>
</comment>
<comment type="similarity">
    <text evidence="1">Belongs to the RdRP family.</text>
</comment>
<keyword evidence="1" id="KW-0548">Nucleotidyltransferase</keyword>